<protein>
    <submittedName>
        <fullName evidence="1">Uncharacterized protein</fullName>
    </submittedName>
</protein>
<reference evidence="1 2" key="1">
    <citation type="submission" date="2024-09" db="EMBL/GenBank/DDBJ databases">
        <authorList>
            <person name="Sun Q."/>
            <person name="Mori K."/>
        </authorList>
    </citation>
    <scope>NUCLEOTIDE SEQUENCE [LARGE SCALE GENOMIC DNA]</scope>
    <source>
        <strain evidence="1 2">ATCC 51285</strain>
    </source>
</reference>
<keyword evidence="2" id="KW-1185">Reference proteome</keyword>
<comment type="caution">
    <text evidence="1">The sequence shown here is derived from an EMBL/GenBank/DDBJ whole genome shotgun (WGS) entry which is preliminary data.</text>
</comment>
<dbReference type="EMBL" id="JBHLZN010000001">
    <property type="protein sequence ID" value="MFB9885415.1"/>
    <property type="molecule type" value="Genomic_DNA"/>
</dbReference>
<sequence>MNQQEHTRTIAILAVDGQQFEIAGCYQGEERHPRAYQVNWVGQNQAIKLDSFPSHNQLRRLVQPRAND</sequence>
<evidence type="ECO:0000313" key="1">
    <source>
        <dbReference type="EMBL" id="MFB9885415.1"/>
    </source>
</evidence>
<evidence type="ECO:0000313" key="2">
    <source>
        <dbReference type="Proteomes" id="UP001589628"/>
    </source>
</evidence>
<dbReference type="RefSeq" id="WP_027313021.1">
    <property type="nucleotide sequence ID" value="NZ_JBHLZN010000001.1"/>
</dbReference>
<gene>
    <name evidence="1" type="ORF">ACFFLH_03180</name>
</gene>
<dbReference type="Proteomes" id="UP001589628">
    <property type="component" value="Unassembled WGS sequence"/>
</dbReference>
<proteinExistence type="predicted"/>
<name>A0ABV5Z833_9GAMM</name>
<accession>A0ABV5Z833</accession>
<organism evidence="1 2">
    <name type="scientific">Balneatrix alpica</name>
    <dbReference type="NCBI Taxonomy" id="75684"/>
    <lineage>
        <taxon>Bacteria</taxon>
        <taxon>Pseudomonadati</taxon>
        <taxon>Pseudomonadota</taxon>
        <taxon>Gammaproteobacteria</taxon>
        <taxon>Oceanospirillales</taxon>
        <taxon>Balneatrichaceae</taxon>
        <taxon>Balneatrix</taxon>
    </lineage>
</organism>